<evidence type="ECO:0000256" key="4">
    <source>
        <dbReference type="ARBA" id="ARBA00023004"/>
    </source>
</evidence>
<feature type="binding site" evidence="6">
    <location>
        <position position="62"/>
    </location>
    <ligand>
        <name>[4Fe-4S] cluster</name>
        <dbReference type="ChEBI" id="CHEBI:49883"/>
        <note>4Fe-4S-S-AdoMet</note>
    </ligand>
</feature>
<proteinExistence type="predicted"/>
<dbReference type="InterPro" id="IPR058240">
    <property type="entry name" value="rSAM_sf"/>
</dbReference>
<dbReference type="PROSITE" id="PS51918">
    <property type="entry name" value="RADICAL_SAM"/>
    <property type="match status" value="1"/>
</dbReference>
<comment type="caution">
    <text evidence="8">The sequence shown here is derived from an EMBL/GenBank/DDBJ whole genome shotgun (WGS) entry which is preliminary data.</text>
</comment>
<organism evidence="8">
    <name type="scientific">Ignisphaera aggregans</name>
    <dbReference type="NCBI Taxonomy" id="334771"/>
    <lineage>
        <taxon>Archaea</taxon>
        <taxon>Thermoproteota</taxon>
        <taxon>Thermoprotei</taxon>
        <taxon>Desulfurococcales</taxon>
        <taxon>Desulfurococcaceae</taxon>
        <taxon>Ignisphaera</taxon>
    </lineage>
</organism>
<evidence type="ECO:0000256" key="1">
    <source>
        <dbReference type="ARBA" id="ARBA00022485"/>
    </source>
</evidence>
<evidence type="ECO:0000313" key="8">
    <source>
        <dbReference type="EMBL" id="HHQ49842.1"/>
    </source>
</evidence>
<protein>
    <submittedName>
        <fullName evidence="8">Radical SAM protein</fullName>
    </submittedName>
</protein>
<keyword evidence="1" id="KW-0004">4Fe-4S</keyword>
<dbReference type="AlphaFoldDB" id="A0A7J3Z5A1"/>
<gene>
    <name evidence="8" type="ORF">ENM66_00610</name>
</gene>
<name>A0A7J3Z5A1_9CREN</name>
<keyword evidence="5 6" id="KW-0411">Iron-sulfur</keyword>
<sequence length="343" mass="38743">MLKSQGFDPCSCVTYVNNRVEAPCRAGLRLESGEVLRLVYDIVLSRPEDYLSIYQSGCNHNCLKCHSWYFAQHANGVWHSPSDVVKEVLKYRDSVTVWEPRERATMWHASDLCAHCGLCAVAGTRGRWCPGKLRSDQVVLSPQGWGPARNIASFTGGDLYCQPAFYIKTYKLLKKEASDVRIHIETNGYGLTPKNLELLCEAGLDSIWLDLKAYHEDVYRYLCGTTNKWILEFPALIHDMGLVLEIVILYIPTLVEVDQIELMGRLVASVDRDIPVMLLAFFPQHRLSMLSTPTVEEMVNAYRVLKEKCKLINVRIGNVGVFAKTESDVERLVSIVGREALAL</sequence>
<dbReference type="InterPro" id="IPR013785">
    <property type="entry name" value="Aldolase_TIM"/>
</dbReference>
<feature type="binding site" evidence="6">
    <location>
        <position position="65"/>
    </location>
    <ligand>
        <name>[4Fe-4S] cluster</name>
        <dbReference type="ChEBI" id="CHEBI:49883"/>
        <note>4Fe-4S-S-AdoMet</note>
    </ligand>
</feature>
<keyword evidence="2 6" id="KW-0949">S-adenosyl-L-methionine</keyword>
<dbReference type="Pfam" id="PF04055">
    <property type="entry name" value="Radical_SAM"/>
    <property type="match status" value="1"/>
</dbReference>
<reference evidence="8" key="1">
    <citation type="journal article" date="2020" name="mSystems">
        <title>Genome- and Community-Level Interaction Insights into Carbon Utilization and Element Cycling Functions of Hydrothermarchaeota in Hydrothermal Sediment.</title>
        <authorList>
            <person name="Zhou Z."/>
            <person name="Liu Y."/>
            <person name="Xu W."/>
            <person name="Pan J."/>
            <person name="Luo Z.H."/>
            <person name="Li M."/>
        </authorList>
    </citation>
    <scope>NUCLEOTIDE SEQUENCE [LARGE SCALE GENOMIC DNA]</scope>
    <source>
        <strain evidence="8">SpSt-1105</strain>
    </source>
</reference>
<accession>A0A7J3Z5A1</accession>
<dbReference type="Gene3D" id="3.20.20.70">
    <property type="entry name" value="Aldolase class I"/>
    <property type="match status" value="1"/>
</dbReference>
<evidence type="ECO:0000256" key="3">
    <source>
        <dbReference type="ARBA" id="ARBA00022723"/>
    </source>
</evidence>
<dbReference type="InterPro" id="IPR016431">
    <property type="entry name" value="Pyrv-formate_lyase-activ_prd"/>
</dbReference>
<keyword evidence="4 6" id="KW-0408">Iron</keyword>
<dbReference type="GO" id="GO:0003824">
    <property type="term" value="F:catalytic activity"/>
    <property type="evidence" value="ECO:0007669"/>
    <property type="project" value="InterPro"/>
</dbReference>
<dbReference type="GO" id="GO:0046872">
    <property type="term" value="F:metal ion binding"/>
    <property type="evidence" value="ECO:0007669"/>
    <property type="project" value="UniProtKB-KW"/>
</dbReference>
<feature type="binding site" evidence="6">
    <location>
        <position position="58"/>
    </location>
    <ligand>
        <name>[4Fe-4S] cluster</name>
        <dbReference type="ChEBI" id="CHEBI:49883"/>
        <note>4Fe-4S-S-AdoMet</note>
    </ligand>
</feature>
<dbReference type="InterPro" id="IPR034457">
    <property type="entry name" value="Organic_radical-activating"/>
</dbReference>
<dbReference type="PIRSF" id="PIRSF004869">
    <property type="entry name" value="PflX_prd"/>
    <property type="match status" value="1"/>
</dbReference>
<dbReference type="PANTHER" id="PTHR30352">
    <property type="entry name" value="PYRUVATE FORMATE-LYASE-ACTIVATING ENZYME"/>
    <property type="match status" value="1"/>
</dbReference>
<dbReference type="CDD" id="cd01335">
    <property type="entry name" value="Radical_SAM"/>
    <property type="match status" value="1"/>
</dbReference>
<dbReference type="GO" id="GO:0051539">
    <property type="term" value="F:4 iron, 4 sulfur cluster binding"/>
    <property type="evidence" value="ECO:0007669"/>
    <property type="project" value="UniProtKB-KW"/>
</dbReference>
<keyword evidence="3 6" id="KW-0479">Metal-binding</keyword>
<evidence type="ECO:0000256" key="2">
    <source>
        <dbReference type="ARBA" id="ARBA00022691"/>
    </source>
</evidence>
<evidence type="ECO:0000259" key="7">
    <source>
        <dbReference type="PROSITE" id="PS51918"/>
    </source>
</evidence>
<dbReference type="InterPro" id="IPR007197">
    <property type="entry name" value="rSAM"/>
</dbReference>
<comment type="cofactor">
    <cofactor evidence="6">
        <name>[4Fe-4S] cluster</name>
        <dbReference type="ChEBI" id="CHEBI:49883"/>
    </cofactor>
    <text evidence="6">Binds 1 [4Fe-4S] cluster. The cluster is coordinated with 3 cysteines and an exchangeable S-adenosyl-L-methionine.</text>
</comment>
<dbReference type="SUPFAM" id="SSF102114">
    <property type="entry name" value="Radical SAM enzymes"/>
    <property type="match status" value="1"/>
</dbReference>
<feature type="domain" description="Radical SAM core" evidence="7">
    <location>
        <begin position="43"/>
        <end position="315"/>
    </location>
</feature>
<dbReference type="PANTHER" id="PTHR30352:SF22">
    <property type="entry name" value="PYRUVATE FORMATE-LYASE ACTIVATING ENZYME HOMOLOG"/>
    <property type="match status" value="1"/>
</dbReference>
<evidence type="ECO:0000256" key="5">
    <source>
        <dbReference type="ARBA" id="ARBA00023014"/>
    </source>
</evidence>
<evidence type="ECO:0000256" key="6">
    <source>
        <dbReference type="PIRSR" id="PIRSR004869-50"/>
    </source>
</evidence>
<dbReference type="EMBL" id="DRYQ01000008">
    <property type="protein sequence ID" value="HHQ49842.1"/>
    <property type="molecule type" value="Genomic_DNA"/>
</dbReference>